<evidence type="ECO:0000256" key="4">
    <source>
        <dbReference type="ARBA" id="ARBA00022741"/>
    </source>
</evidence>
<dbReference type="InterPro" id="IPR044571">
    <property type="entry name" value="P4KG1-8"/>
</dbReference>
<keyword evidence="9" id="KW-1185">Reference proteome</keyword>
<dbReference type="PANTHER" id="PTHR45800">
    <property type="entry name" value="PHOSPHATIDYLINOSITOL 4-KINASE GAMMA"/>
    <property type="match status" value="1"/>
</dbReference>
<proteinExistence type="inferred from homology"/>
<dbReference type="AlphaFoldDB" id="A0A7J6VQL1"/>
<name>A0A7J6VQL1_THATH</name>
<accession>A0A7J6VQL1</accession>
<keyword evidence="5 8" id="KW-0418">Kinase</keyword>
<evidence type="ECO:0000256" key="5">
    <source>
        <dbReference type="ARBA" id="ARBA00022777"/>
    </source>
</evidence>
<evidence type="ECO:0000256" key="3">
    <source>
        <dbReference type="ARBA" id="ARBA00022679"/>
    </source>
</evidence>
<feature type="domain" description="PI3K/PI4K catalytic" evidence="7">
    <location>
        <begin position="78"/>
        <end position="373"/>
    </location>
</feature>
<keyword evidence="4" id="KW-0547">Nucleotide-binding</keyword>
<comment type="similarity">
    <text evidence="1">Belongs to the PI3/PI4-kinase family. Type II PI4K subfamily.</text>
</comment>
<evidence type="ECO:0000313" key="9">
    <source>
        <dbReference type="Proteomes" id="UP000554482"/>
    </source>
</evidence>
<dbReference type="EC" id="2.7.1.67" evidence="2"/>
<evidence type="ECO:0000256" key="6">
    <source>
        <dbReference type="ARBA" id="ARBA00022840"/>
    </source>
</evidence>
<dbReference type="PANTHER" id="PTHR45800:SF11">
    <property type="entry name" value="PHOSPHATIDYLINOSITOL 3-KINASE-RELATED PROTEIN KINASE"/>
    <property type="match status" value="1"/>
</dbReference>
<evidence type="ECO:0000259" key="7">
    <source>
        <dbReference type="PROSITE" id="PS50290"/>
    </source>
</evidence>
<comment type="caution">
    <text evidence="8">The sequence shown here is derived from an EMBL/GenBank/DDBJ whole genome shotgun (WGS) entry which is preliminary data.</text>
</comment>
<evidence type="ECO:0000256" key="2">
    <source>
        <dbReference type="ARBA" id="ARBA00012169"/>
    </source>
</evidence>
<dbReference type="GO" id="GO:0004430">
    <property type="term" value="F:1-phosphatidylinositol 4-kinase activity"/>
    <property type="evidence" value="ECO:0007669"/>
    <property type="project" value="UniProtKB-EC"/>
</dbReference>
<sequence>MQVALNVPAEESSLTFGDLELKNDLSAVRNYSLPLLIKNFMRISSSSERISVVIIGNTNQAYKTKQLVKDIIKGIKRGASPIPIHGGCGGVYSFRNSRGENIAIVKPTDEEPYASNNPKGFVGQSVVSVKRSVRVGETGYREVAAYLLDYNHFANVPLTALLNISFSFFSVNGEMTSNRTAEMKQVSKLASFQQFIPHGFDASDYGTKIFTVASVHRIGILDIRILNMDRHAGNFLFQKLDGDGGFGLVDLIPIDHGFCLPENLEHPKFEWVYWPQASVPFSEDELEYIKNLDPIKDSKMLRKELPMIREACLRVMVLCTNFLKEAAVFGLSLADIGEMMSRKLKSREEEPSELQLICIEARKMIAEKDVFFQEVDAEGNHLAGSSSGNMRPNEQLAGGTCFVKVMDMNEEGWELFLEKFQELLYPAFTNRKSSGNA</sequence>
<dbReference type="GO" id="GO:0005524">
    <property type="term" value="F:ATP binding"/>
    <property type="evidence" value="ECO:0007669"/>
    <property type="project" value="UniProtKB-KW"/>
</dbReference>
<keyword evidence="3" id="KW-0808">Transferase</keyword>
<dbReference type="Proteomes" id="UP000554482">
    <property type="component" value="Unassembled WGS sequence"/>
</dbReference>
<evidence type="ECO:0000256" key="1">
    <source>
        <dbReference type="ARBA" id="ARBA00008941"/>
    </source>
</evidence>
<keyword evidence="6" id="KW-0067">ATP-binding</keyword>
<reference evidence="8 9" key="1">
    <citation type="submission" date="2020-06" db="EMBL/GenBank/DDBJ databases">
        <title>Transcriptomic and genomic resources for Thalictrum thalictroides and T. hernandezii: Facilitating candidate gene discovery in an emerging model plant lineage.</title>
        <authorList>
            <person name="Arias T."/>
            <person name="Riano-Pachon D.M."/>
            <person name="Di Stilio V.S."/>
        </authorList>
    </citation>
    <scope>NUCLEOTIDE SEQUENCE [LARGE SCALE GENOMIC DNA]</scope>
    <source>
        <strain evidence="9">cv. WT478/WT964</strain>
        <tissue evidence="8">Leaves</tissue>
    </source>
</reference>
<dbReference type="PROSITE" id="PS50290">
    <property type="entry name" value="PI3_4_KINASE_3"/>
    <property type="match status" value="1"/>
</dbReference>
<evidence type="ECO:0000313" key="8">
    <source>
        <dbReference type="EMBL" id="KAF5187369.1"/>
    </source>
</evidence>
<gene>
    <name evidence="8" type="ORF">FRX31_023045</name>
</gene>
<dbReference type="EMBL" id="JABWDY010028072">
    <property type="protein sequence ID" value="KAF5187369.1"/>
    <property type="molecule type" value="Genomic_DNA"/>
</dbReference>
<dbReference type="OrthoDB" id="5839at2759"/>
<protein>
    <recommendedName>
        <fullName evidence="2">1-phosphatidylinositol 4-kinase</fullName>
        <ecNumber evidence="2">2.7.1.67</ecNumber>
    </recommendedName>
</protein>
<dbReference type="Pfam" id="PF00454">
    <property type="entry name" value="PI3_PI4_kinase"/>
    <property type="match status" value="1"/>
</dbReference>
<dbReference type="InterPro" id="IPR000403">
    <property type="entry name" value="PI3/4_kinase_cat_dom"/>
</dbReference>
<organism evidence="8 9">
    <name type="scientific">Thalictrum thalictroides</name>
    <name type="common">Rue-anemone</name>
    <name type="synonym">Anemone thalictroides</name>
    <dbReference type="NCBI Taxonomy" id="46969"/>
    <lineage>
        <taxon>Eukaryota</taxon>
        <taxon>Viridiplantae</taxon>
        <taxon>Streptophyta</taxon>
        <taxon>Embryophyta</taxon>
        <taxon>Tracheophyta</taxon>
        <taxon>Spermatophyta</taxon>
        <taxon>Magnoliopsida</taxon>
        <taxon>Ranunculales</taxon>
        <taxon>Ranunculaceae</taxon>
        <taxon>Thalictroideae</taxon>
        <taxon>Thalictrum</taxon>
    </lineage>
</organism>